<dbReference type="SUPFAM" id="SSF53098">
    <property type="entry name" value="Ribonuclease H-like"/>
    <property type="match status" value="1"/>
</dbReference>
<evidence type="ECO:0000256" key="2">
    <source>
        <dbReference type="ARBA" id="ARBA00022723"/>
    </source>
</evidence>
<evidence type="ECO:0000259" key="10">
    <source>
        <dbReference type="Pfam" id="PF02892"/>
    </source>
</evidence>
<accession>A0AAV1V9Q9</accession>
<dbReference type="GO" id="GO:0003677">
    <property type="term" value="F:DNA binding"/>
    <property type="evidence" value="ECO:0007669"/>
    <property type="project" value="UniProtKB-KW"/>
</dbReference>
<evidence type="ECO:0000259" key="11">
    <source>
        <dbReference type="Pfam" id="PF05699"/>
    </source>
</evidence>
<dbReference type="InterPro" id="IPR036236">
    <property type="entry name" value="Znf_C2H2_sf"/>
</dbReference>
<dbReference type="SMART" id="SM00614">
    <property type="entry name" value="ZnF_BED"/>
    <property type="match status" value="1"/>
</dbReference>
<reference evidence="12" key="1">
    <citation type="submission" date="2024-01" db="EMBL/GenBank/DDBJ databases">
        <authorList>
            <person name="Webb A."/>
        </authorList>
    </citation>
    <scope>NUCLEOTIDE SEQUENCE</scope>
    <source>
        <strain evidence="12">Pm1</strain>
    </source>
</reference>
<evidence type="ECO:0000256" key="9">
    <source>
        <dbReference type="SAM" id="MobiDB-lite"/>
    </source>
</evidence>
<sequence>MDPDALLLEPSATVESDPAHHSKPPPDAADVSSSSFVDNASPIAAAASSARRRGRSSGRTKSDSALALPSFIWDYFVKDASGKFVICTLCPSQTTRFAYSGGTSTMNRHLRQKHQKYAPGKSPADYDRHSRGASYRRHGHRQPITASSGDGAPAASAFGPATSTSQLLLPSSSSDGTHQVATAGPGHDSCGAHHKPRPLHQLQLQQQQQLVEELRIARRRVAASSSSCGSSNGSSLLSKRLASDNGTINAALASEFDAAAASFGSMAATCATATSGGALQFPVGFELHDAGMDAVGLVDPRFGDCSSPLPGAAATTATTTAMTGSGGLGGRSRRLCAGSGGTCSGAAGGHGTVGASAAAAASAVSLKMLTHRLLQFLIAQYEPLDVSHVSAELGMLFMGGVTEWPKMSGPHCFGYGGASSGYGASYGMGYAGVKLPSEETLKLALANLYYSQRGILKEVVADVEVLSLSLNNWTSAFGQNVLSVSGHWISRGFRRRDCVLEVYVLPLDERVNTIALLRDVMEKWDIPSSKVAALTMRPHIPTTSSAREDDLATLQSAAEVQAEAQAEADAIHSEYPGLAVVRCFVEELEGAVSSGLRACADLTRRCRTYVSYFIQNPSEYQIFLALQRNMSEEASATSAAHTQAASFAATADGVSVSIAESGNATIGDELDGVKEGQSSYAATDDVTSTAANFRTAPLTSSSSSKSSEALPVICDFDDRWNSTTEMMCRIVQLEPMLLRYKMGLESDTNPARRPMQLRFVCCELSPEEWATLKQLARLLDRIEGLVHVSPHVYAGLSLAYPLLHSLKKHLADAATWVTDPLVATVRDAIVTNLNMDLCSSGQTPSSAYLSCLFDPRFKTLPFLSTLEKEQLVDSLYELLGVHEKENVTDDSRDHLDPAADENQTDEQKKQDGNGNASSVPVADAALPNKKTAALLHEFFPLDEPATEIEKLKAQVQQYLDSPSLPATDDTEHDPLEWWGRYRRLFPSLARLAKKYLCISAVSTPFQEAFTNYGQLMREKRARLDIEVAAQVLFCRSVLRIPEMERIGV</sequence>
<feature type="region of interest" description="Disordered" evidence="9">
    <location>
        <begin position="1"/>
        <end position="35"/>
    </location>
</feature>
<keyword evidence="6" id="KW-0238">DNA-binding</keyword>
<feature type="domain" description="BED-type" evidence="10">
    <location>
        <begin position="72"/>
        <end position="115"/>
    </location>
</feature>
<comment type="subcellular location">
    <subcellularLocation>
        <location evidence="1">Nucleus</location>
    </subcellularLocation>
</comment>
<evidence type="ECO:0000256" key="4">
    <source>
        <dbReference type="ARBA" id="ARBA00022833"/>
    </source>
</evidence>
<evidence type="ECO:0000313" key="12">
    <source>
        <dbReference type="EMBL" id="CAK7943047.1"/>
    </source>
</evidence>
<evidence type="ECO:0008006" key="14">
    <source>
        <dbReference type="Google" id="ProtNLM"/>
    </source>
</evidence>
<evidence type="ECO:0000256" key="3">
    <source>
        <dbReference type="ARBA" id="ARBA00022771"/>
    </source>
</evidence>
<dbReference type="InterPro" id="IPR012337">
    <property type="entry name" value="RNaseH-like_sf"/>
</dbReference>
<feature type="region of interest" description="Disordered" evidence="9">
    <location>
        <begin position="887"/>
        <end position="921"/>
    </location>
</feature>
<proteinExistence type="predicted"/>
<dbReference type="Pfam" id="PF02892">
    <property type="entry name" value="zf-BED"/>
    <property type="match status" value="1"/>
</dbReference>
<evidence type="ECO:0000256" key="1">
    <source>
        <dbReference type="ARBA" id="ARBA00004123"/>
    </source>
</evidence>
<evidence type="ECO:0000313" key="13">
    <source>
        <dbReference type="Proteomes" id="UP001162060"/>
    </source>
</evidence>
<dbReference type="GO" id="GO:0009791">
    <property type="term" value="P:post-embryonic development"/>
    <property type="evidence" value="ECO:0007669"/>
    <property type="project" value="UniProtKB-ARBA"/>
</dbReference>
<organism evidence="12 13">
    <name type="scientific">Peronospora matthiolae</name>
    <dbReference type="NCBI Taxonomy" id="2874970"/>
    <lineage>
        <taxon>Eukaryota</taxon>
        <taxon>Sar</taxon>
        <taxon>Stramenopiles</taxon>
        <taxon>Oomycota</taxon>
        <taxon>Peronosporomycetes</taxon>
        <taxon>Peronosporales</taxon>
        <taxon>Peronosporaceae</taxon>
        <taxon>Peronospora</taxon>
    </lineage>
</organism>
<dbReference type="GO" id="GO:0005634">
    <property type="term" value="C:nucleus"/>
    <property type="evidence" value="ECO:0007669"/>
    <property type="project" value="UniProtKB-SubCell"/>
</dbReference>
<keyword evidence="2" id="KW-0479">Metal-binding</keyword>
<keyword evidence="7" id="KW-0804">Transcription</keyword>
<evidence type="ECO:0000256" key="7">
    <source>
        <dbReference type="ARBA" id="ARBA00023163"/>
    </source>
</evidence>
<dbReference type="InterPro" id="IPR008906">
    <property type="entry name" value="HATC_C_dom"/>
</dbReference>
<feature type="compositionally biased region" description="Low complexity" evidence="9">
    <location>
        <begin position="145"/>
        <end position="174"/>
    </location>
</feature>
<dbReference type="SUPFAM" id="SSF57667">
    <property type="entry name" value="beta-beta-alpha zinc fingers"/>
    <property type="match status" value="1"/>
</dbReference>
<dbReference type="Proteomes" id="UP001162060">
    <property type="component" value="Unassembled WGS sequence"/>
</dbReference>
<feature type="compositionally biased region" description="Basic and acidic residues" evidence="9">
    <location>
        <begin position="887"/>
        <end position="897"/>
    </location>
</feature>
<evidence type="ECO:0000256" key="5">
    <source>
        <dbReference type="ARBA" id="ARBA00023015"/>
    </source>
</evidence>
<keyword evidence="8" id="KW-0539">Nucleus</keyword>
<dbReference type="PANTHER" id="PTHR46481:SF10">
    <property type="entry name" value="ZINC FINGER BED DOMAIN-CONTAINING PROTEIN 39"/>
    <property type="match status" value="1"/>
</dbReference>
<dbReference type="InterPro" id="IPR052035">
    <property type="entry name" value="ZnF_BED_domain_contain"/>
</dbReference>
<evidence type="ECO:0000256" key="8">
    <source>
        <dbReference type="ARBA" id="ARBA00023242"/>
    </source>
</evidence>
<dbReference type="AlphaFoldDB" id="A0AAV1V9Q9"/>
<comment type="caution">
    <text evidence="12">The sequence shown here is derived from an EMBL/GenBank/DDBJ whole genome shotgun (WGS) entry which is preliminary data.</text>
</comment>
<protein>
    <recommendedName>
        <fullName evidence="14">BED-type domain-containing protein</fullName>
    </recommendedName>
</protein>
<dbReference type="EMBL" id="CAKLBY020000286">
    <property type="protein sequence ID" value="CAK7943047.1"/>
    <property type="molecule type" value="Genomic_DNA"/>
</dbReference>
<dbReference type="InterPro" id="IPR003656">
    <property type="entry name" value="Znf_BED"/>
</dbReference>
<dbReference type="PANTHER" id="PTHR46481">
    <property type="entry name" value="ZINC FINGER BED DOMAIN-CONTAINING PROTEIN 4"/>
    <property type="match status" value="1"/>
</dbReference>
<feature type="domain" description="HAT C-terminal dimerisation" evidence="11">
    <location>
        <begin position="955"/>
        <end position="1035"/>
    </location>
</feature>
<dbReference type="GO" id="GO:0008270">
    <property type="term" value="F:zinc ion binding"/>
    <property type="evidence" value="ECO:0007669"/>
    <property type="project" value="UniProtKB-KW"/>
</dbReference>
<feature type="region of interest" description="Disordered" evidence="9">
    <location>
        <begin position="103"/>
        <end position="195"/>
    </location>
</feature>
<keyword evidence="5" id="KW-0805">Transcription regulation</keyword>
<gene>
    <name evidence="12" type="ORF">PM001_LOCUS28197</name>
</gene>
<keyword evidence="3" id="KW-0863">Zinc-finger</keyword>
<keyword evidence="4" id="KW-0862">Zinc</keyword>
<dbReference type="Pfam" id="PF05699">
    <property type="entry name" value="Dimer_Tnp_hAT"/>
    <property type="match status" value="1"/>
</dbReference>
<dbReference type="GO" id="GO:0046983">
    <property type="term" value="F:protein dimerization activity"/>
    <property type="evidence" value="ECO:0007669"/>
    <property type="project" value="InterPro"/>
</dbReference>
<name>A0AAV1V9Q9_9STRA</name>
<evidence type="ECO:0000256" key="6">
    <source>
        <dbReference type="ARBA" id="ARBA00023125"/>
    </source>
</evidence>